<evidence type="ECO:0000259" key="2">
    <source>
        <dbReference type="Pfam" id="PF12146"/>
    </source>
</evidence>
<keyword evidence="1" id="KW-1133">Transmembrane helix</keyword>
<organism evidence="3 4">
    <name type="scientific">Saccharothrix tamanrassetensis</name>
    <dbReference type="NCBI Taxonomy" id="1051531"/>
    <lineage>
        <taxon>Bacteria</taxon>
        <taxon>Bacillati</taxon>
        <taxon>Actinomycetota</taxon>
        <taxon>Actinomycetes</taxon>
        <taxon>Pseudonocardiales</taxon>
        <taxon>Pseudonocardiaceae</taxon>
        <taxon>Saccharothrix</taxon>
    </lineage>
</organism>
<feature type="domain" description="Serine aminopeptidase S33" evidence="2">
    <location>
        <begin position="53"/>
        <end position="286"/>
    </location>
</feature>
<feature type="transmembrane region" description="Helical" evidence="1">
    <location>
        <begin position="6"/>
        <end position="25"/>
    </location>
</feature>
<evidence type="ECO:0000313" key="4">
    <source>
        <dbReference type="Proteomes" id="UP000547510"/>
    </source>
</evidence>
<reference evidence="3 4" key="1">
    <citation type="submission" date="2020-08" db="EMBL/GenBank/DDBJ databases">
        <title>Genomic Encyclopedia of Type Strains, Phase III (KMG-III): the genomes of soil and plant-associated and newly described type strains.</title>
        <authorList>
            <person name="Whitman W."/>
        </authorList>
    </citation>
    <scope>NUCLEOTIDE SEQUENCE [LARGE SCALE GENOMIC DNA]</scope>
    <source>
        <strain evidence="3 4">CECT 8640</strain>
    </source>
</reference>
<dbReference type="AlphaFoldDB" id="A0A841C6T2"/>
<proteinExistence type="predicted"/>
<protein>
    <recommendedName>
        <fullName evidence="2">Serine aminopeptidase S33 domain-containing protein</fullName>
    </recommendedName>
</protein>
<dbReference type="InterPro" id="IPR053145">
    <property type="entry name" value="AB_hydrolase_Est10"/>
</dbReference>
<keyword evidence="1" id="KW-0812">Transmembrane</keyword>
<dbReference type="PANTHER" id="PTHR43265">
    <property type="entry name" value="ESTERASE ESTD"/>
    <property type="match status" value="1"/>
</dbReference>
<dbReference type="InterPro" id="IPR029058">
    <property type="entry name" value="AB_hydrolase_fold"/>
</dbReference>
<dbReference type="SUPFAM" id="SSF53474">
    <property type="entry name" value="alpha/beta-Hydrolases"/>
    <property type="match status" value="1"/>
</dbReference>
<keyword evidence="4" id="KW-1185">Reference proteome</keyword>
<dbReference type="EMBL" id="JACHJN010000001">
    <property type="protein sequence ID" value="MBB5954232.1"/>
    <property type="molecule type" value="Genomic_DNA"/>
</dbReference>
<dbReference type="Proteomes" id="UP000547510">
    <property type="component" value="Unassembled WGS sequence"/>
</dbReference>
<sequence length="324" mass="35658">MARWLVRVMVVVVVLAVATGGWIAYQHSYGIREERVSIGELRGVLARPEVGDRHGLVVFVHGDGPIDATHETFYRPMWEAFARAGYASLSWDKPGVGGAPGNWLHQTMADRARETLDAVAWARSRPEIDPERIGVWGASQAGWVMPTVARNPEVKFVIAVSPAVNWHQQGRFNLLAELAARGASGEEVASALALRETTLEHLRRRSTFEEYRAAVGSTEITPDRWRFILANHESDASADLAQVKVPVLLVLGGHDVNVDVADTEAVYRRLVSRVRVVRYADGTHGMTVAGRGEFMTAVVAVMAPRSLFVGGFLEEQERFLRGVG</sequence>
<dbReference type="RefSeq" id="WP_184688250.1">
    <property type="nucleotide sequence ID" value="NZ_JACHJN010000001.1"/>
</dbReference>
<dbReference type="Gene3D" id="3.40.50.1820">
    <property type="entry name" value="alpha/beta hydrolase"/>
    <property type="match status" value="1"/>
</dbReference>
<gene>
    <name evidence="3" type="ORF">FHS29_000802</name>
</gene>
<keyword evidence="1" id="KW-0472">Membrane</keyword>
<dbReference type="InterPro" id="IPR022742">
    <property type="entry name" value="Hydrolase_4"/>
</dbReference>
<comment type="caution">
    <text evidence="3">The sequence shown here is derived from an EMBL/GenBank/DDBJ whole genome shotgun (WGS) entry which is preliminary data.</text>
</comment>
<evidence type="ECO:0000256" key="1">
    <source>
        <dbReference type="SAM" id="Phobius"/>
    </source>
</evidence>
<accession>A0A841C6T2</accession>
<dbReference type="PANTHER" id="PTHR43265:SF1">
    <property type="entry name" value="ESTERASE ESTD"/>
    <property type="match status" value="1"/>
</dbReference>
<dbReference type="GO" id="GO:0052689">
    <property type="term" value="F:carboxylic ester hydrolase activity"/>
    <property type="evidence" value="ECO:0007669"/>
    <property type="project" value="TreeGrafter"/>
</dbReference>
<name>A0A841C6T2_9PSEU</name>
<dbReference type="Pfam" id="PF12146">
    <property type="entry name" value="Hydrolase_4"/>
    <property type="match status" value="1"/>
</dbReference>
<evidence type="ECO:0000313" key="3">
    <source>
        <dbReference type="EMBL" id="MBB5954232.1"/>
    </source>
</evidence>